<gene>
    <name evidence="1" type="ORF">ACJMK2_007442</name>
</gene>
<dbReference type="AlphaFoldDB" id="A0ABD3VIK3"/>
<reference evidence="1 2" key="1">
    <citation type="submission" date="2024-11" db="EMBL/GenBank/DDBJ databases">
        <title>Chromosome-level genome assembly of the freshwater bivalve Anodonta woodiana.</title>
        <authorList>
            <person name="Chen X."/>
        </authorList>
    </citation>
    <scope>NUCLEOTIDE SEQUENCE [LARGE SCALE GENOMIC DNA]</scope>
    <source>
        <strain evidence="1">MN2024</strain>
        <tissue evidence="1">Gills</tissue>
    </source>
</reference>
<feature type="non-terminal residue" evidence="1">
    <location>
        <position position="200"/>
    </location>
</feature>
<keyword evidence="2" id="KW-1185">Reference proteome</keyword>
<proteinExistence type="predicted"/>
<sequence length="200" mass="23109">TIETVWLKDVTTRLQKDKRSLDDPDLPEKLSFLLKRNSDTLFLNLKRNYVDPNADLYTVKNLDDGRSILEKSVGAEKEDIAYYQDRQNGAFMAARCVKGSNGQCDILINGNIKIGDRNYDLQPSKDDIASRNVLENTDFLGKRYVLQDQSNIKRDIPYIQELSDIEIDMPVQQDQFRIESVQEFQQDEANNQSDIVVERK</sequence>
<protein>
    <submittedName>
        <fullName evidence="1">Uncharacterized protein</fullName>
    </submittedName>
</protein>
<name>A0ABD3VIK3_SINWO</name>
<comment type="caution">
    <text evidence="1">The sequence shown here is derived from an EMBL/GenBank/DDBJ whole genome shotgun (WGS) entry which is preliminary data.</text>
</comment>
<dbReference type="EMBL" id="JBJQND010000011">
    <property type="protein sequence ID" value="KAL3861407.1"/>
    <property type="molecule type" value="Genomic_DNA"/>
</dbReference>
<feature type="non-terminal residue" evidence="1">
    <location>
        <position position="1"/>
    </location>
</feature>
<evidence type="ECO:0000313" key="2">
    <source>
        <dbReference type="Proteomes" id="UP001634394"/>
    </source>
</evidence>
<dbReference type="Proteomes" id="UP001634394">
    <property type="component" value="Unassembled WGS sequence"/>
</dbReference>
<accession>A0ABD3VIK3</accession>
<evidence type="ECO:0000313" key="1">
    <source>
        <dbReference type="EMBL" id="KAL3861407.1"/>
    </source>
</evidence>
<organism evidence="1 2">
    <name type="scientific">Sinanodonta woodiana</name>
    <name type="common">Chinese pond mussel</name>
    <name type="synonym">Anodonta woodiana</name>
    <dbReference type="NCBI Taxonomy" id="1069815"/>
    <lineage>
        <taxon>Eukaryota</taxon>
        <taxon>Metazoa</taxon>
        <taxon>Spiralia</taxon>
        <taxon>Lophotrochozoa</taxon>
        <taxon>Mollusca</taxon>
        <taxon>Bivalvia</taxon>
        <taxon>Autobranchia</taxon>
        <taxon>Heteroconchia</taxon>
        <taxon>Palaeoheterodonta</taxon>
        <taxon>Unionida</taxon>
        <taxon>Unionoidea</taxon>
        <taxon>Unionidae</taxon>
        <taxon>Unioninae</taxon>
        <taxon>Sinanodonta</taxon>
    </lineage>
</organism>